<gene>
    <name evidence="2" type="ORF">SAMN02910411_0960</name>
</gene>
<dbReference type="EMBL" id="OBMR01000002">
    <property type="protein sequence ID" value="SOB92767.1"/>
    <property type="molecule type" value="Genomic_DNA"/>
</dbReference>
<dbReference type="InterPro" id="IPR027417">
    <property type="entry name" value="P-loop_NTPase"/>
</dbReference>
<feature type="domain" description="G" evidence="1">
    <location>
        <begin position="8"/>
        <end position="130"/>
    </location>
</feature>
<evidence type="ECO:0000259" key="1">
    <source>
        <dbReference type="Pfam" id="PF01926"/>
    </source>
</evidence>
<dbReference type="AlphaFoldDB" id="A0A285RKB6"/>
<dbReference type="RefSeq" id="WP_097075633.1">
    <property type="nucleotide sequence ID" value="NZ_OBMR01000002.1"/>
</dbReference>
<protein>
    <submittedName>
        <fullName evidence="2">50S ribosome-binding GTPase</fullName>
    </submittedName>
</protein>
<dbReference type="Gene3D" id="3.40.50.300">
    <property type="entry name" value="P-loop containing nucleotide triphosphate hydrolases"/>
    <property type="match status" value="1"/>
</dbReference>
<sequence>MSEQYGNVLVLGNSGVGKSALINALTGTTSTLTVKGYTGATKEITIYTSDDIELRFVDTPGFEPSILKQDKIIRDVQKWSKASINNEDHAIHMIWFCLDATASEFFDSTIKNLIKAANVWSSVPIIVVITNSYSEPERQENIEKVRYIFGQQKKVSGNLMDIIPVLSNPYVIGEDVFVAPFGLTKLIDRTNSLLPDGKQAAQTDMKKYKIMRRRIMSQSVIGTASTAGIVVGALPNIPFTDAVWLAQTELAEVKAIASIYGIKKDDNSKEFINKIIEMGTVSTAAKSVLSSIKVIPGINVAGSVINGVVSGCFVAAIGEVSTYAFEQIYLGKKSIGDIDWIKKLTEAALSGNLTDLISNVLDQVTNGTSKEQIAKIIKGSIPKAKGL</sequence>
<evidence type="ECO:0000313" key="2">
    <source>
        <dbReference type="EMBL" id="SOB92767.1"/>
    </source>
</evidence>
<proteinExistence type="predicted"/>
<dbReference type="Proteomes" id="UP000219563">
    <property type="component" value="Unassembled WGS sequence"/>
</dbReference>
<evidence type="ECO:0000313" key="3">
    <source>
        <dbReference type="Proteomes" id="UP000219563"/>
    </source>
</evidence>
<name>A0A285RKB6_9FIRM</name>
<reference evidence="2 3" key="1">
    <citation type="submission" date="2017-08" db="EMBL/GenBank/DDBJ databases">
        <authorList>
            <person name="de Groot N.N."/>
        </authorList>
    </citation>
    <scope>NUCLEOTIDE SEQUENCE [LARGE SCALE GENOMIC DNA]</scope>
    <source>
        <strain evidence="2 3">DSM 9787</strain>
    </source>
</reference>
<dbReference type="SUPFAM" id="SSF52540">
    <property type="entry name" value="P-loop containing nucleoside triphosphate hydrolases"/>
    <property type="match status" value="1"/>
</dbReference>
<accession>A0A285RKB6</accession>
<organism evidence="2 3">
    <name type="scientific">Pseudobutyrivibrio ruminis DSM 9787</name>
    <dbReference type="NCBI Taxonomy" id="1123011"/>
    <lineage>
        <taxon>Bacteria</taxon>
        <taxon>Bacillati</taxon>
        <taxon>Bacillota</taxon>
        <taxon>Clostridia</taxon>
        <taxon>Lachnospirales</taxon>
        <taxon>Lachnospiraceae</taxon>
        <taxon>Pseudobutyrivibrio</taxon>
    </lineage>
</organism>
<dbReference type="InterPro" id="IPR006073">
    <property type="entry name" value="GTP-bd"/>
</dbReference>
<dbReference type="Pfam" id="PF01926">
    <property type="entry name" value="MMR_HSR1"/>
    <property type="match status" value="1"/>
</dbReference>
<dbReference type="GO" id="GO:0005525">
    <property type="term" value="F:GTP binding"/>
    <property type="evidence" value="ECO:0007669"/>
    <property type="project" value="InterPro"/>
</dbReference>